<keyword evidence="12" id="KW-1185">Reference proteome</keyword>
<feature type="binding site" evidence="8">
    <location>
        <position position="117"/>
    </location>
    <ligand>
        <name>shikimate</name>
        <dbReference type="ChEBI" id="CHEBI:36208"/>
    </ligand>
</feature>
<evidence type="ECO:0000256" key="8">
    <source>
        <dbReference type="HAMAP-Rule" id="MF_00222"/>
    </source>
</evidence>
<dbReference type="PANTHER" id="PTHR21089">
    <property type="entry name" value="SHIKIMATE DEHYDROGENASE"/>
    <property type="match status" value="1"/>
</dbReference>
<dbReference type="HAMAP" id="MF_00222">
    <property type="entry name" value="Shikimate_DH_AroE"/>
    <property type="match status" value="1"/>
</dbReference>
<dbReference type="PANTHER" id="PTHR21089:SF1">
    <property type="entry name" value="BIFUNCTIONAL 3-DEHYDROQUINATE DEHYDRATASE_SHIKIMATE DEHYDROGENASE, CHLOROPLASTIC"/>
    <property type="match status" value="1"/>
</dbReference>
<dbReference type="Gene3D" id="3.40.50.720">
    <property type="entry name" value="NAD(P)-binding Rossmann-like Domain"/>
    <property type="match status" value="1"/>
</dbReference>
<dbReference type="RefSeq" id="WP_379955886.1">
    <property type="nucleotide sequence ID" value="NZ_JAUYVI010000004.1"/>
</dbReference>
<keyword evidence="6 8" id="KW-0057">Aromatic amino acid biosynthesis</keyword>
<evidence type="ECO:0000256" key="1">
    <source>
        <dbReference type="ARBA" id="ARBA00004871"/>
    </source>
</evidence>
<feature type="binding site" evidence="8">
    <location>
        <position position="263"/>
    </location>
    <ligand>
        <name>NADP(+)</name>
        <dbReference type="ChEBI" id="CHEBI:58349"/>
    </ligand>
</feature>
<evidence type="ECO:0000256" key="7">
    <source>
        <dbReference type="ARBA" id="ARBA00049442"/>
    </source>
</evidence>
<evidence type="ECO:0000256" key="2">
    <source>
        <dbReference type="ARBA" id="ARBA00012962"/>
    </source>
</evidence>
<feature type="binding site" evidence="8">
    <location>
        <position position="101"/>
    </location>
    <ligand>
        <name>shikimate</name>
        <dbReference type="ChEBI" id="CHEBI:36208"/>
    </ligand>
</feature>
<dbReference type="Proteomes" id="UP001230156">
    <property type="component" value="Unassembled WGS sequence"/>
</dbReference>
<feature type="binding site" evidence="8">
    <location>
        <begin position="143"/>
        <end position="147"/>
    </location>
    <ligand>
        <name>NADP(+)</name>
        <dbReference type="ChEBI" id="CHEBI:58349"/>
    </ligand>
</feature>
<dbReference type="InterPro" id="IPR036291">
    <property type="entry name" value="NAD(P)-bd_dom_sf"/>
</dbReference>
<feature type="active site" description="Proton acceptor" evidence="8">
    <location>
        <position position="80"/>
    </location>
</feature>
<evidence type="ECO:0000256" key="4">
    <source>
        <dbReference type="ARBA" id="ARBA00022857"/>
    </source>
</evidence>
<dbReference type="InterPro" id="IPR013708">
    <property type="entry name" value="Shikimate_DH-bd_N"/>
</dbReference>
<dbReference type="SUPFAM" id="SSF53223">
    <property type="entry name" value="Aminoacid dehydrogenase-like, N-terminal domain"/>
    <property type="match status" value="1"/>
</dbReference>
<keyword evidence="3 8" id="KW-0028">Amino-acid biosynthesis</keyword>
<dbReference type="SUPFAM" id="SSF51735">
    <property type="entry name" value="NAD(P)-binding Rossmann-fold domains"/>
    <property type="match status" value="1"/>
</dbReference>
<feature type="binding site" evidence="8">
    <location>
        <position position="76"/>
    </location>
    <ligand>
        <name>shikimate</name>
        <dbReference type="ChEBI" id="CHEBI:36208"/>
    </ligand>
</feature>
<comment type="caution">
    <text evidence="11">The sequence shown here is derived from an EMBL/GenBank/DDBJ whole genome shotgun (WGS) entry which is preliminary data.</text>
</comment>
<name>A0ABU0YKZ9_9PROT</name>
<evidence type="ECO:0000313" key="11">
    <source>
        <dbReference type="EMBL" id="MDQ7248403.1"/>
    </source>
</evidence>
<evidence type="ECO:0000259" key="9">
    <source>
        <dbReference type="Pfam" id="PF01488"/>
    </source>
</evidence>
<feature type="binding site" evidence="8">
    <location>
        <position position="270"/>
    </location>
    <ligand>
        <name>shikimate</name>
        <dbReference type="ChEBI" id="CHEBI:36208"/>
    </ligand>
</feature>
<dbReference type="Pfam" id="PF08501">
    <property type="entry name" value="Shikimate_dh_N"/>
    <property type="match status" value="1"/>
</dbReference>
<comment type="caution">
    <text evidence="8">Lacks conserved residue(s) required for the propagation of feature annotation.</text>
</comment>
<dbReference type="NCBIfam" id="NF001312">
    <property type="entry name" value="PRK00258.1-4"/>
    <property type="match status" value="1"/>
</dbReference>
<evidence type="ECO:0000256" key="3">
    <source>
        <dbReference type="ARBA" id="ARBA00022605"/>
    </source>
</evidence>
<proteinExistence type="inferred from homology"/>
<dbReference type="InterPro" id="IPR006151">
    <property type="entry name" value="Shikm_DH/Glu-tRNA_Rdtase"/>
</dbReference>
<comment type="similarity">
    <text evidence="8">Belongs to the shikimate dehydrogenase family.</text>
</comment>
<gene>
    <name evidence="8" type="primary">aroE</name>
    <name evidence="11" type="ORF">Q8A70_12035</name>
</gene>
<reference evidence="12" key="1">
    <citation type="submission" date="2023-08" db="EMBL/GenBank/DDBJ databases">
        <title>Rhodospirillaceae gen. nov., a novel taxon isolated from the Yangtze River Yuezi River estuary sludge.</title>
        <authorList>
            <person name="Ruan L."/>
        </authorList>
    </citation>
    <scope>NUCLEOTIDE SEQUENCE [LARGE SCALE GENOMIC DNA]</scope>
    <source>
        <strain evidence="12">R-7</strain>
    </source>
</reference>
<evidence type="ECO:0000313" key="12">
    <source>
        <dbReference type="Proteomes" id="UP001230156"/>
    </source>
</evidence>
<comment type="catalytic activity">
    <reaction evidence="7 8">
        <text>shikimate + NADP(+) = 3-dehydroshikimate + NADPH + H(+)</text>
        <dbReference type="Rhea" id="RHEA:17737"/>
        <dbReference type="ChEBI" id="CHEBI:15378"/>
        <dbReference type="ChEBI" id="CHEBI:16630"/>
        <dbReference type="ChEBI" id="CHEBI:36208"/>
        <dbReference type="ChEBI" id="CHEBI:57783"/>
        <dbReference type="ChEBI" id="CHEBI:58349"/>
        <dbReference type="EC" id="1.1.1.25"/>
    </reaction>
</comment>
<dbReference type="InterPro" id="IPR046346">
    <property type="entry name" value="Aminoacid_DH-like_N_sf"/>
</dbReference>
<evidence type="ECO:0000259" key="10">
    <source>
        <dbReference type="Pfam" id="PF08501"/>
    </source>
</evidence>
<comment type="function">
    <text evidence="8">Involved in the biosynthesis of the chorismate, which leads to the biosynthesis of aromatic amino acids. Catalyzes the reversible NADPH linked reduction of 3-dehydroshikimate (DHSA) to yield shikimate (SA).</text>
</comment>
<feature type="binding site" evidence="8">
    <location>
        <begin position="29"/>
        <end position="31"/>
    </location>
    <ligand>
        <name>shikimate</name>
        <dbReference type="ChEBI" id="CHEBI:36208"/>
    </ligand>
</feature>
<sequence>MNDEALTVTRTLTGKSKIAGVFGYPVDHSRSPRLHGFWLAQHGIDGAYVPFATHPRDLPRAVRALPSLGFRGGNVTLPHKEPALGLVDEVTRVAQRIGAVNTLVVREDGSILGDNTDGFGFLANLEAAQTGWQPDAGPAVLLGAGGAARAIVVALLEAGVPEVRLANRTQRRAEELAEALDVALGGDLAGRVKVVTWHHRDAALDGAGLLVNSTQLGQAGQPPLDMNLEALPPSAVVYDIVYVPLETPLLAAAKARGNATVDGLGMLLHQARPGFAAWFGVEPQITPALRDFVLKDIP</sequence>
<feature type="binding site" evidence="8">
    <location>
        <position position="240"/>
    </location>
    <ligand>
        <name>NADP(+)</name>
        <dbReference type="ChEBI" id="CHEBI:58349"/>
    </ligand>
</feature>
<dbReference type="CDD" id="cd01065">
    <property type="entry name" value="NAD_bind_Shikimate_DH"/>
    <property type="match status" value="1"/>
</dbReference>
<evidence type="ECO:0000256" key="6">
    <source>
        <dbReference type="ARBA" id="ARBA00023141"/>
    </source>
</evidence>
<feature type="domain" description="Shikimate dehydrogenase substrate binding N-terminal" evidence="10">
    <location>
        <begin position="21"/>
        <end position="103"/>
    </location>
</feature>
<feature type="domain" description="Quinate/shikimate 5-dehydrogenase/glutamyl-tRNA reductase" evidence="9">
    <location>
        <begin position="139"/>
        <end position="181"/>
    </location>
</feature>
<keyword evidence="4 8" id="KW-0521">NADP</keyword>
<dbReference type="InterPro" id="IPR022893">
    <property type="entry name" value="Shikimate_DH_fam"/>
</dbReference>
<dbReference type="EC" id="1.1.1.25" evidence="2 8"/>
<keyword evidence="5 8" id="KW-0560">Oxidoreductase</keyword>
<feature type="binding site" evidence="8">
    <location>
        <position position="242"/>
    </location>
    <ligand>
        <name>shikimate</name>
        <dbReference type="ChEBI" id="CHEBI:36208"/>
    </ligand>
</feature>
<dbReference type="Pfam" id="PF01488">
    <property type="entry name" value="Shikimate_DH"/>
    <property type="match status" value="1"/>
</dbReference>
<dbReference type="NCBIfam" id="TIGR00507">
    <property type="entry name" value="aroE"/>
    <property type="match status" value="1"/>
</dbReference>
<protein>
    <recommendedName>
        <fullName evidence="2 8">Shikimate dehydrogenase (NADP(+))</fullName>
        <shortName evidence="8">SDH</shortName>
        <ecNumber evidence="2 8">1.1.1.25</ecNumber>
    </recommendedName>
</protein>
<evidence type="ECO:0000256" key="5">
    <source>
        <dbReference type="ARBA" id="ARBA00023002"/>
    </source>
</evidence>
<comment type="subunit">
    <text evidence="8">Homodimer.</text>
</comment>
<feature type="binding site" evidence="8">
    <location>
        <begin position="167"/>
        <end position="172"/>
    </location>
    <ligand>
        <name>NADP(+)</name>
        <dbReference type="ChEBI" id="CHEBI:58349"/>
    </ligand>
</feature>
<dbReference type="InterPro" id="IPR011342">
    <property type="entry name" value="Shikimate_DH"/>
</dbReference>
<dbReference type="GO" id="GO:0004764">
    <property type="term" value="F:shikimate 3-dehydrogenase (NADP+) activity"/>
    <property type="evidence" value="ECO:0007669"/>
    <property type="project" value="UniProtKB-EC"/>
</dbReference>
<accession>A0ABU0YKZ9</accession>
<dbReference type="EMBL" id="JAUYVI010000004">
    <property type="protein sequence ID" value="MDQ7248403.1"/>
    <property type="molecule type" value="Genomic_DNA"/>
</dbReference>
<organism evidence="11 12">
    <name type="scientific">Dongia sedimenti</name>
    <dbReference type="NCBI Taxonomy" id="3064282"/>
    <lineage>
        <taxon>Bacteria</taxon>
        <taxon>Pseudomonadati</taxon>
        <taxon>Pseudomonadota</taxon>
        <taxon>Alphaproteobacteria</taxon>
        <taxon>Rhodospirillales</taxon>
        <taxon>Dongiaceae</taxon>
        <taxon>Dongia</taxon>
    </lineage>
</organism>
<comment type="pathway">
    <text evidence="1 8">Metabolic intermediate biosynthesis; chorismate biosynthesis; chorismate from D-erythrose 4-phosphate and phosphoenolpyruvate: step 4/7.</text>
</comment>
<dbReference type="Gene3D" id="3.40.50.10860">
    <property type="entry name" value="Leucine Dehydrogenase, chain A, domain 1"/>
    <property type="match status" value="1"/>
</dbReference>